<keyword evidence="3" id="KW-0963">Cytoplasm</keyword>
<accession>C5FT97</accession>
<dbReference type="GeneID" id="9224339"/>
<evidence type="ECO:0000256" key="2">
    <source>
        <dbReference type="ARBA" id="ARBA00008848"/>
    </source>
</evidence>
<sequence>MLSKEPEPMCQAEDVGGDAPACKPELSTNDRFFRYFQEEVAKLQESISLLPTTPLVGGEQVTAADYCLAGISRLSDEVKDASSYIPSYDQRVYSETIKSLQEKLAETKAAIAPRKRFAFKKSRRTPPVRGSAESTEDTLSPSPAPAADISETDDSNGPTPSDDATMREQPNTPDEPSVVSFNYIRDAHIVLPTSAPVRNASAAISNIQHCVVDMSSIPEIGRSFANFIIKYACESLLICGKVDGAAHLTGITDSVIVVTCQQFRMHDCANVDVYLSCASKPIIEDCVAIRFSPLPESYSGQNGKKSDKWALVEDFKWLRPEQSPNWSVLDEEDAVPDEVWGRLLVDKESWSLDEILRATGVLKLEV</sequence>
<reference evidence="10" key="1">
    <citation type="journal article" date="2012" name="MBio">
        <title>Comparative genome analysis of Trichophyton rubrum and related dermatophytes reveals candidate genes involved in infection.</title>
        <authorList>
            <person name="Martinez D.A."/>
            <person name="Oliver B.G."/>
            <person name="Graeser Y."/>
            <person name="Goldberg J.M."/>
            <person name="Li W."/>
            <person name="Martinez-Rossi N.M."/>
            <person name="Monod M."/>
            <person name="Shelest E."/>
            <person name="Barton R.C."/>
            <person name="Birch E."/>
            <person name="Brakhage A.A."/>
            <person name="Chen Z."/>
            <person name="Gurr S.J."/>
            <person name="Heiman D."/>
            <person name="Heitman J."/>
            <person name="Kosti I."/>
            <person name="Rossi A."/>
            <person name="Saif S."/>
            <person name="Samalova M."/>
            <person name="Saunders C.W."/>
            <person name="Shea T."/>
            <person name="Summerbell R.C."/>
            <person name="Xu J."/>
            <person name="Young S."/>
            <person name="Zeng Q."/>
            <person name="Birren B.W."/>
            <person name="Cuomo C.A."/>
            <person name="White T.C."/>
        </authorList>
    </citation>
    <scope>NUCLEOTIDE SEQUENCE [LARGE SCALE GENOMIC DNA]</scope>
    <source>
        <strain evidence="10">ATCC MYA-4605 / CBS 113480</strain>
    </source>
</reference>
<dbReference type="AlphaFoldDB" id="C5FT97"/>
<dbReference type="Pfam" id="PF16752">
    <property type="entry name" value="TBCC_N"/>
    <property type="match status" value="1"/>
</dbReference>
<comment type="subcellular location">
    <subcellularLocation>
        <location evidence="1">Cytoplasm</location>
    </subcellularLocation>
</comment>
<evidence type="ECO:0000259" key="8">
    <source>
        <dbReference type="PROSITE" id="PS51329"/>
    </source>
</evidence>
<evidence type="ECO:0000256" key="3">
    <source>
        <dbReference type="ARBA" id="ARBA00022490"/>
    </source>
</evidence>
<evidence type="ECO:0000313" key="10">
    <source>
        <dbReference type="Proteomes" id="UP000002035"/>
    </source>
</evidence>
<dbReference type="GO" id="GO:0007021">
    <property type="term" value="P:tubulin complex assembly"/>
    <property type="evidence" value="ECO:0007669"/>
    <property type="project" value="TreeGrafter"/>
</dbReference>
<comment type="similarity">
    <text evidence="2">Belongs to the TBCC family.</text>
</comment>
<dbReference type="PANTHER" id="PTHR15139">
    <property type="entry name" value="TUBULIN FOLDING COFACTOR C"/>
    <property type="match status" value="1"/>
</dbReference>
<dbReference type="InterPro" id="IPR012945">
    <property type="entry name" value="Tubulin-bd_cofactor_C_dom"/>
</dbReference>
<evidence type="ECO:0000256" key="1">
    <source>
        <dbReference type="ARBA" id="ARBA00004496"/>
    </source>
</evidence>
<evidence type="ECO:0000256" key="6">
    <source>
        <dbReference type="ARBA" id="ARBA00026055"/>
    </source>
</evidence>
<dbReference type="InterPro" id="IPR031925">
    <property type="entry name" value="TBCC_N"/>
</dbReference>
<name>C5FT97_ARTOC</name>
<organism evidence="9 10">
    <name type="scientific">Arthroderma otae (strain ATCC MYA-4605 / CBS 113480)</name>
    <name type="common">Microsporum canis</name>
    <dbReference type="NCBI Taxonomy" id="554155"/>
    <lineage>
        <taxon>Eukaryota</taxon>
        <taxon>Fungi</taxon>
        <taxon>Dikarya</taxon>
        <taxon>Ascomycota</taxon>
        <taxon>Pezizomycotina</taxon>
        <taxon>Eurotiomycetes</taxon>
        <taxon>Eurotiomycetidae</taxon>
        <taxon>Onygenales</taxon>
        <taxon>Arthrodermataceae</taxon>
        <taxon>Microsporum</taxon>
    </lineage>
</organism>
<dbReference type="PROSITE" id="PS51329">
    <property type="entry name" value="C_CAP_COFACTOR_C"/>
    <property type="match status" value="1"/>
</dbReference>
<dbReference type="GO" id="GO:0015631">
    <property type="term" value="F:tubulin binding"/>
    <property type="evidence" value="ECO:0007669"/>
    <property type="project" value="InterPro"/>
</dbReference>
<dbReference type="PANTHER" id="PTHR15139:SF0">
    <property type="entry name" value="TUBULIN-SPECIFIC CHAPERONE C"/>
    <property type="match status" value="1"/>
</dbReference>
<comment type="subunit">
    <text evidence="6">Supercomplex made of cofactors A to E. Cofactors A and D function by capturing and stabilizing tubulin in a quasi-native conformation. Cofactor E binds to the cofactor D-tubulin complex; interaction with cofactor C then causes the release of tubulin polypeptides that are committed to the native state.</text>
</comment>
<proteinExistence type="inferred from homology"/>
<evidence type="ECO:0000313" key="9">
    <source>
        <dbReference type="EMBL" id="EEQ33100.1"/>
    </source>
</evidence>
<dbReference type="Proteomes" id="UP000002035">
    <property type="component" value="Unassembled WGS sequence"/>
</dbReference>
<feature type="region of interest" description="Disordered" evidence="7">
    <location>
        <begin position="1"/>
        <end position="22"/>
    </location>
</feature>
<dbReference type="VEuPathDB" id="FungiDB:MCYG_05919"/>
<dbReference type="GO" id="GO:0005737">
    <property type="term" value="C:cytoplasm"/>
    <property type="evidence" value="ECO:0007669"/>
    <property type="project" value="UniProtKB-SubCell"/>
</dbReference>
<evidence type="ECO:0000256" key="7">
    <source>
        <dbReference type="SAM" id="MobiDB-lite"/>
    </source>
</evidence>
<feature type="domain" description="C-CAP/cofactor C-like" evidence="8">
    <location>
        <begin position="160"/>
        <end position="317"/>
    </location>
</feature>
<dbReference type="GO" id="GO:0007023">
    <property type="term" value="P:post-chaperonin tubulin folding pathway"/>
    <property type="evidence" value="ECO:0007669"/>
    <property type="project" value="InterPro"/>
</dbReference>
<dbReference type="RefSeq" id="XP_002846050.1">
    <property type="nucleotide sequence ID" value="XM_002846004.1"/>
</dbReference>
<gene>
    <name evidence="9" type="ORF">MCYG_05919</name>
</gene>
<dbReference type="Pfam" id="PF07986">
    <property type="entry name" value="TBCC"/>
    <property type="match status" value="1"/>
</dbReference>
<dbReference type="Gene3D" id="2.160.20.70">
    <property type="match status" value="1"/>
</dbReference>
<keyword evidence="4" id="KW-0007">Acetylation</keyword>
<dbReference type="eggNOG" id="KOG2512">
    <property type="taxonomic scope" value="Eukaryota"/>
</dbReference>
<dbReference type="InterPro" id="IPR038397">
    <property type="entry name" value="TBCC_N_sf"/>
</dbReference>
<dbReference type="HOGENOM" id="CLU_032612_1_0_1"/>
<feature type="region of interest" description="Disordered" evidence="7">
    <location>
        <begin position="120"/>
        <end position="178"/>
    </location>
</feature>
<dbReference type="InterPro" id="IPR027684">
    <property type="entry name" value="TBCC"/>
</dbReference>
<dbReference type="SMART" id="SM00673">
    <property type="entry name" value="CARP"/>
    <property type="match status" value="1"/>
</dbReference>
<dbReference type="STRING" id="554155.C5FT97"/>
<dbReference type="EMBL" id="DS995705">
    <property type="protein sequence ID" value="EEQ33100.1"/>
    <property type="molecule type" value="Genomic_DNA"/>
</dbReference>
<dbReference type="OMA" id="YFQHEIT"/>
<evidence type="ECO:0000256" key="4">
    <source>
        <dbReference type="ARBA" id="ARBA00022990"/>
    </source>
</evidence>
<dbReference type="OrthoDB" id="194775at2759"/>
<protein>
    <submittedName>
        <fullName evidence="9">Tubulin-specific chaperone C</fullName>
    </submittedName>
</protein>
<dbReference type="InterPro" id="IPR006599">
    <property type="entry name" value="CARP_motif"/>
</dbReference>
<keyword evidence="10" id="KW-1185">Reference proteome</keyword>
<dbReference type="Gene3D" id="1.20.58.1250">
    <property type="entry name" value="Tubulin Binding Cofactor C, N-terminal domain"/>
    <property type="match status" value="1"/>
</dbReference>
<keyword evidence="5" id="KW-0143">Chaperone</keyword>
<dbReference type="InterPro" id="IPR017901">
    <property type="entry name" value="C-CAP_CF_C-like"/>
</dbReference>
<dbReference type="InterPro" id="IPR016098">
    <property type="entry name" value="CAP/MinC_C"/>
</dbReference>
<evidence type="ECO:0000256" key="5">
    <source>
        <dbReference type="ARBA" id="ARBA00023186"/>
    </source>
</evidence>